<dbReference type="GO" id="GO:0004640">
    <property type="term" value="F:phosphoribosylanthranilate isomerase activity"/>
    <property type="evidence" value="ECO:0007669"/>
    <property type="project" value="UniProtKB-UniRule"/>
</dbReference>
<dbReference type="EMBL" id="UNSC01000008">
    <property type="protein sequence ID" value="SZD74162.1"/>
    <property type="molecule type" value="Genomic_DNA"/>
</dbReference>
<evidence type="ECO:0000256" key="7">
    <source>
        <dbReference type="ARBA" id="ARBA00023141"/>
    </source>
</evidence>
<keyword evidence="10" id="KW-0175">Coiled coil</keyword>
<dbReference type="InterPro" id="IPR044643">
    <property type="entry name" value="TrpF_fam"/>
</dbReference>
<evidence type="ECO:0000256" key="8">
    <source>
        <dbReference type="ARBA" id="ARBA00023235"/>
    </source>
</evidence>
<sequence>MRIKVCGLGLEIQIRALQKMNFDFAGFIFYKKSPRYVLNFLELKDLKKFNEIKKVGVFVNENPEEITKICEAAQLDLVQLHGNESLEEVEQLNSILPIIKVIHMRGEKEEIQAKIDEYEKAASFLLFETPSQDYGGSGKTFDWAMIDALNFSKPYFLSGGLSLENIENFKGLKKIPYALDVNSQFEISPGRKNLNLLKKLKNK</sequence>
<evidence type="ECO:0000256" key="4">
    <source>
        <dbReference type="ARBA" id="ARBA00022272"/>
    </source>
</evidence>
<comment type="pathway">
    <text evidence="2 9">Amino-acid biosynthesis; L-tryptophan biosynthesis; L-tryptophan from chorismate: step 3/5.</text>
</comment>
<dbReference type="CDD" id="cd00405">
    <property type="entry name" value="PRAI"/>
    <property type="match status" value="1"/>
</dbReference>
<evidence type="ECO:0000313" key="12">
    <source>
        <dbReference type="EMBL" id="SZD74162.1"/>
    </source>
</evidence>
<dbReference type="InterPro" id="IPR013785">
    <property type="entry name" value="Aldolase_TIM"/>
</dbReference>
<organism evidence="12 13">
    <name type="scientific">Candidatus Ornithobacterium hominis</name>
    <dbReference type="NCBI Taxonomy" id="2497989"/>
    <lineage>
        <taxon>Bacteria</taxon>
        <taxon>Pseudomonadati</taxon>
        <taxon>Bacteroidota</taxon>
        <taxon>Flavobacteriia</taxon>
        <taxon>Flavobacteriales</taxon>
        <taxon>Weeksellaceae</taxon>
        <taxon>Ornithobacterium</taxon>
    </lineage>
</organism>
<dbReference type="RefSeq" id="WP_119059782.1">
    <property type="nucleotide sequence ID" value="NZ_UNSC01000008.1"/>
</dbReference>
<dbReference type="PANTHER" id="PTHR42894:SF1">
    <property type="entry name" value="N-(5'-PHOSPHORIBOSYL)ANTHRANILATE ISOMERASE"/>
    <property type="match status" value="1"/>
</dbReference>
<evidence type="ECO:0000256" key="9">
    <source>
        <dbReference type="HAMAP-Rule" id="MF_00135"/>
    </source>
</evidence>
<proteinExistence type="inferred from homology"/>
<comment type="similarity">
    <text evidence="9">Belongs to the TrpF family.</text>
</comment>
<evidence type="ECO:0000256" key="1">
    <source>
        <dbReference type="ARBA" id="ARBA00001164"/>
    </source>
</evidence>
<keyword evidence="7 9" id="KW-0057">Aromatic amino acid biosynthesis</keyword>
<evidence type="ECO:0000313" key="13">
    <source>
        <dbReference type="Proteomes" id="UP000262142"/>
    </source>
</evidence>
<protein>
    <recommendedName>
        <fullName evidence="4 9">N-(5'-phosphoribosyl)anthranilate isomerase</fullName>
        <shortName evidence="9">PRAI</shortName>
        <ecNumber evidence="3 9">5.3.1.24</ecNumber>
    </recommendedName>
</protein>
<name>A0A383U2K7_9FLAO</name>
<keyword evidence="8 9" id="KW-0413">Isomerase</keyword>
<dbReference type="InterPro" id="IPR011060">
    <property type="entry name" value="RibuloseP-bd_barrel"/>
</dbReference>
<evidence type="ECO:0000259" key="11">
    <source>
        <dbReference type="Pfam" id="PF00697"/>
    </source>
</evidence>
<reference evidence="12 13" key="1">
    <citation type="submission" date="2018-09" db="EMBL/GenBank/DDBJ databases">
        <authorList>
            <consortium name="Pathogen Informatics"/>
        </authorList>
    </citation>
    <scope>NUCLEOTIDE SEQUENCE [LARGE SCALE GENOMIC DNA]</scope>
    <source>
        <strain evidence="12 13">OH-22767</strain>
    </source>
</reference>
<evidence type="ECO:0000256" key="10">
    <source>
        <dbReference type="SAM" id="Coils"/>
    </source>
</evidence>
<dbReference type="GO" id="GO:0000162">
    <property type="term" value="P:L-tryptophan biosynthetic process"/>
    <property type="evidence" value="ECO:0007669"/>
    <property type="project" value="UniProtKB-UniRule"/>
</dbReference>
<evidence type="ECO:0000256" key="5">
    <source>
        <dbReference type="ARBA" id="ARBA00022605"/>
    </source>
</evidence>
<keyword evidence="6 9" id="KW-0822">Tryptophan biosynthesis</keyword>
<dbReference type="Gene3D" id="3.20.20.70">
    <property type="entry name" value="Aldolase class I"/>
    <property type="match status" value="1"/>
</dbReference>
<dbReference type="SUPFAM" id="SSF51366">
    <property type="entry name" value="Ribulose-phoshate binding barrel"/>
    <property type="match status" value="1"/>
</dbReference>
<evidence type="ECO:0000256" key="6">
    <source>
        <dbReference type="ARBA" id="ARBA00022822"/>
    </source>
</evidence>
<keyword evidence="13" id="KW-1185">Reference proteome</keyword>
<dbReference type="UniPathway" id="UPA00035">
    <property type="reaction ID" value="UER00042"/>
</dbReference>
<gene>
    <name evidence="9 12" type="primary">trpF</name>
    <name evidence="12" type="ORF">SAMEA104719789_01620</name>
</gene>
<comment type="catalytic activity">
    <reaction evidence="1 9">
        <text>N-(5-phospho-beta-D-ribosyl)anthranilate = 1-(2-carboxyphenylamino)-1-deoxy-D-ribulose 5-phosphate</text>
        <dbReference type="Rhea" id="RHEA:21540"/>
        <dbReference type="ChEBI" id="CHEBI:18277"/>
        <dbReference type="ChEBI" id="CHEBI:58613"/>
        <dbReference type="EC" id="5.3.1.24"/>
    </reaction>
</comment>
<dbReference type="Proteomes" id="UP000262142">
    <property type="component" value="Unassembled WGS sequence"/>
</dbReference>
<dbReference type="HAMAP" id="MF_00135">
    <property type="entry name" value="PRAI"/>
    <property type="match status" value="1"/>
</dbReference>
<feature type="domain" description="N-(5'phosphoribosyl) anthranilate isomerase (PRAI)" evidence="11">
    <location>
        <begin position="4"/>
        <end position="200"/>
    </location>
</feature>
<evidence type="ECO:0000256" key="2">
    <source>
        <dbReference type="ARBA" id="ARBA00004664"/>
    </source>
</evidence>
<keyword evidence="5 9" id="KW-0028">Amino-acid biosynthesis</keyword>
<dbReference type="AlphaFoldDB" id="A0A383U2K7"/>
<dbReference type="InterPro" id="IPR001240">
    <property type="entry name" value="PRAI_dom"/>
</dbReference>
<dbReference type="OrthoDB" id="9786954at2"/>
<evidence type="ECO:0000256" key="3">
    <source>
        <dbReference type="ARBA" id="ARBA00012572"/>
    </source>
</evidence>
<feature type="coiled-coil region" evidence="10">
    <location>
        <begin position="101"/>
        <end position="128"/>
    </location>
</feature>
<dbReference type="Pfam" id="PF00697">
    <property type="entry name" value="PRAI"/>
    <property type="match status" value="1"/>
</dbReference>
<dbReference type="EC" id="5.3.1.24" evidence="3 9"/>
<accession>A0A383U2K7</accession>
<dbReference type="PANTHER" id="PTHR42894">
    <property type="entry name" value="N-(5'-PHOSPHORIBOSYL)ANTHRANILATE ISOMERASE"/>
    <property type="match status" value="1"/>
</dbReference>